<name>K3XTN3_SETIT</name>
<reference evidence="1" key="2">
    <citation type="submission" date="2018-08" db="UniProtKB">
        <authorList>
            <consortium name="EnsemblPlants"/>
        </authorList>
    </citation>
    <scope>IDENTIFICATION</scope>
    <source>
        <strain evidence="1">Yugu1</strain>
    </source>
</reference>
<proteinExistence type="predicted"/>
<dbReference type="AlphaFoldDB" id="K3XTN3"/>
<evidence type="ECO:0000313" key="2">
    <source>
        <dbReference type="Proteomes" id="UP000004995"/>
    </source>
</evidence>
<dbReference type="HOGENOM" id="CLU_3360593_0_0_1"/>
<dbReference type="EnsemblPlants" id="KQL05240">
    <property type="protein sequence ID" value="KQL05240"/>
    <property type="gene ID" value="SETIT_005290mg"/>
</dbReference>
<keyword evidence="2" id="KW-1185">Reference proteome</keyword>
<dbReference type="InParanoid" id="K3XTN3"/>
<dbReference type="Gramene" id="KQL05240">
    <property type="protein sequence ID" value="KQL05240"/>
    <property type="gene ID" value="SETIT_005290mg"/>
</dbReference>
<organism evidence="1 2">
    <name type="scientific">Setaria italica</name>
    <name type="common">Foxtail millet</name>
    <name type="synonym">Panicum italicum</name>
    <dbReference type="NCBI Taxonomy" id="4555"/>
    <lineage>
        <taxon>Eukaryota</taxon>
        <taxon>Viridiplantae</taxon>
        <taxon>Streptophyta</taxon>
        <taxon>Embryophyta</taxon>
        <taxon>Tracheophyta</taxon>
        <taxon>Spermatophyta</taxon>
        <taxon>Magnoliopsida</taxon>
        <taxon>Liliopsida</taxon>
        <taxon>Poales</taxon>
        <taxon>Poaceae</taxon>
        <taxon>PACMAD clade</taxon>
        <taxon>Panicoideae</taxon>
        <taxon>Panicodae</taxon>
        <taxon>Paniceae</taxon>
        <taxon>Cenchrinae</taxon>
        <taxon>Setaria</taxon>
    </lineage>
</organism>
<dbReference type="Proteomes" id="UP000004995">
    <property type="component" value="Unassembled WGS sequence"/>
</dbReference>
<accession>K3XTN3</accession>
<dbReference type="EMBL" id="AGNK02003017">
    <property type="status" value="NOT_ANNOTATED_CDS"/>
    <property type="molecule type" value="Genomic_DNA"/>
</dbReference>
<protein>
    <submittedName>
        <fullName evidence="1">Uncharacterized protein</fullName>
    </submittedName>
</protein>
<evidence type="ECO:0000313" key="1">
    <source>
        <dbReference type="EnsemblPlants" id="KQL05240"/>
    </source>
</evidence>
<sequence>MEPTVVKCKLLMRHIILEQSLSNLKHCKNWSYPLAN</sequence>
<reference evidence="2" key="1">
    <citation type="journal article" date="2012" name="Nat. Biotechnol.">
        <title>Reference genome sequence of the model plant Setaria.</title>
        <authorList>
            <person name="Bennetzen J.L."/>
            <person name="Schmutz J."/>
            <person name="Wang H."/>
            <person name="Percifield R."/>
            <person name="Hawkins J."/>
            <person name="Pontaroli A.C."/>
            <person name="Estep M."/>
            <person name="Feng L."/>
            <person name="Vaughn J.N."/>
            <person name="Grimwood J."/>
            <person name="Jenkins J."/>
            <person name="Barry K."/>
            <person name="Lindquist E."/>
            <person name="Hellsten U."/>
            <person name="Deshpande S."/>
            <person name="Wang X."/>
            <person name="Wu X."/>
            <person name="Mitros T."/>
            <person name="Triplett J."/>
            <person name="Yang X."/>
            <person name="Ye C.Y."/>
            <person name="Mauro-Herrera M."/>
            <person name="Wang L."/>
            <person name="Li P."/>
            <person name="Sharma M."/>
            <person name="Sharma R."/>
            <person name="Ronald P.C."/>
            <person name="Panaud O."/>
            <person name="Kellogg E.A."/>
            <person name="Brutnell T.P."/>
            <person name="Doust A.N."/>
            <person name="Tuskan G.A."/>
            <person name="Rokhsar D."/>
            <person name="Devos K.M."/>
        </authorList>
    </citation>
    <scope>NUCLEOTIDE SEQUENCE [LARGE SCALE GENOMIC DNA]</scope>
    <source>
        <strain evidence="2">cv. Yugu1</strain>
    </source>
</reference>